<organism evidence="4">
    <name type="scientific">mine drainage metagenome</name>
    <dbReference type="NCBI Taxonomy" id="410659"/>
    <lineage>
        <taxon>unclassified sequences</taxon>
        <taxon>metagenomes</taxon>
        <taxon>ecological metagenomes</taxon>
    </lineage>
</organism>
<evidence type="ECO:0000256" key="2">
    <source>
        <dbReference type="SAM" id="Coils"/>
    </source>
</evidence>
<comment type="caution">
    <text evidence="4">The sequence shown here is derived from an EMBL/GenBank/DDBJ whole genome shotgun (WGS) entry which is preliminary data.</text>
</comment>
<dbReference type="EMBL" id="MLJW01000020">
    <property type="protein sequence ID" value="OIR11511.1"/>
    <property type="molecule type" value="Genomic_DNA"/>
</dbReference>
<dbReference type="GO" id="GO:0016020">
    <property type="term" value="C:membrane"/>
    <property type="evidence" value="ECO:0007669"/>
    <property type="project" value="InterPro"/>
</dbReference>
<dbReference type="InterPro" id="IPR004089">
    <property type="entry name" value="MCPsignal_dom"/>
</dbReference>
<evidence type="ECO:0000313" key="4">
    <source>
        <dbReference type="EMBL" id="OIR11511.1"/>
    </source>
</evidence>
<evidence type="ECO:0000256" key="1">
    <source>
        <dbReference type="ARBA" id="ARBA00023224"/>
    </source>
</evidence>
<keyword evidence="1" id="KW-0807">Transducer</keyword>
<name>A0A1J5SSP9_9ZZZZ</name>
<dbReference type="Pfam" id="PF13682">
    <property type="entry name" value="CZB"/>
    <property type="match status" value="1"/>
</dbReference>
<protein>
    <submittedName>
        <fullName evidence="4">Biofilm dispersion protein BdlA</fullName>
    </submittedName>
</protein>
<dbReference type="GO" id="GO:0007165">
    <property type="term" value="P:signal transduction"/>
    <property type="evidence" value="ECO:0007669"/>
    <property type="project" value="UniProtKB-KW"/>
</dbReference>
<keyword evidence="2" id="KW-0175">Coiled coil</keyword>
<evidence type="ECO:0000259" key="3">
    <source>
        <dbReference type="PROSITE" id="PS50111"/>
    </source>
</evidence>
<dbReference type="Gene3D" id="1.10.287.950">
    <property type="entry name" value="Methyl-accepting chemotaxis protein"/>
    <property type="match status" value="1"/>
</dbReference>
<dbReference type="AlphaFoldDB" id="A0A1J5SSP9"/>
<dbReference type="SMART" id="SM00283">
    <property type="entry name" value="MA"/>
    <property type="match status" value="1"/>
</dbReference>
<feature type="coiled-coil region" evidence="2">
    <location>
        <begin position="10"/>
        <end position="51"/>
    </location>
</feature>
<dbReference type="Pfam" id="PF00015">
    <property type="entry name" value="MCPsignal"/>
    <property type="match status" value="1"/>
</dbReference>
<reference evidence="4" key="1">
    <citation type="submission" date="2016-10" db="EMBL/GenBank/DDBJ databases">
        <title>Sequence of Gallionella enrichment culture.</title>
        <authorList>
            <person name="Poehlein A."/>
            <person name="Muehling M."/>
            <person name="Daniel R."/>
        </authorList>
    </citation>
    <scope>NUCLEOTIDE SEQUENCE</scope>
</reference>
<dbReference type="PANTHER" id="PTHR32089">
    <property type="entry name" value="METHYL-ACCEPTING CHEMOTAXIS PROTEIN MCPB"/>
    <property type="match status" value="1"/>
</dbReference>
<sequence length="375" mass="40666">MFGAETRQANLALRGRLAEAESDIAALRGELARMESERDAARAAAAAARTECDVAHEIFGNMQNFGVSFVELQQSQAEAAGSLRDEKKNAIDAARVSASNREAVMKIAGSLESLSGDTMRTSQNVKNLTERAAQIGSIVQLIKEIADQTNLLALNAAIEAARAGEQGRGFAVVADEVRKLAERTAKATSEISTIVVAIQGETERTQTQMHEWAGKSQMFSSEVTHVMENMKQLLDLSQTMEGAISAAALRSFIEVAKIDHILYKFEIYKVFMGISDNVADSFASHTACRLGKWYFEGEGKDCYSRLDGYAAVADPHQAFHQHGKDAVAAFRAGEALRGMELVTRMEADSMEVLGGLERIAVAGERDSDLLCHSAR</sequence>
<dbReference type="SUPFAM" id="SSF58104">
    <property type="entry name" value="Methyl-accepting chemotaxis protein (MCP) signaling domain"/>
    <property type="match status" value="1"/>
</dbReference>
<dbReference type="PANTHER" id="PTHR32089:SF112">
    <property type="entry name" value="LYSOZYME-LIKE PROTEIN-RELATED"/>
    <property type="match status" value="1"/>
</dbReference>
<dbReference type="PROSITE" id="PS50111">
    <property type="entry name" value="CHEMOTAXIS_TRANSDUC_2"/>
    <property type="match status" value="1"/>
</dbReference>
<proteinExistence type="predicted"/>
<accession>A0A1J5SSP9</accession>
<gene>
    <name evidence="4" type="primary">bdlA_4</name>
    <name evidence="4" type="ORF">GALL_70040</name>
</gene>
<feature type="domain" description="Methyl-accepting transducer" evidence="3">
    <location>
        <begin position="33"/>
        <end position="257"/>
    </location>
</feature>
<dbReference type="InterPro" id="IPR025991">
    <property type="entry name" value="Chemoreceptor_zinc-bind_dom"/>
</dbReference>